<name>A0ABU8WA95_9BURK</name>
<dbReference type="RefSeq" id="WP_340367981.1">
    <property type="nucleotide sequence ID" value="NZ_JBBKZV010000046.1"/>
</dbReference>
<protein>
    <submittedName>
        <fullName evidence="1">DUF599 family protein</fullName>
    </submittedName>
</protein>
<reference evidence="1 2" key="1">
    <citation type="submission" date="2024-03" db="EMBL/GenBank/DDBJ databases">
        <title>Novel species of the genus Variovorax.</title>
        <authorList>
            <person name="Liu Q."/>
            <person name="Xin Y.-H."/>
        </authorList>
    </citation>
    <scope>NUCLEOTIDE SEQUENCE [LARGE SCALE GENOMIC DNA]</scope>
    <source>
        <strain evidence="1 2">KACC 18501</strain>
    </source>
</reference>
<dbReference type="EMBL" id="JBBKZV010000046">
    <property type="protein sequence ID" value="MEJ8826951.1"/>
    <property type="molecule type" value="Genomic_DNA"/>
</dbReference>
<dbReference type="Proteomes" id="UP001363010">
    <property type="component" value="Unassembled WGS sequence"/>
</dbReference>
<organism evidence="1 2">
    <name type="scientific">Variovorax humicola</name>
    <dbReference type="NCBI Taxonomy" id="1769758"/>
    <lineage>
        <taxon>Bacteria</taxon>
        <taxon>Pseudomonadati</taxon>
        <taxon>Pseudomonadota</taxon>
        <taxon>Betaproteobacteria</taxon>
        <taxon>Burkholderiales</taxon>
        <taxon>Comamonadaceae</taxon>
        <taxon>Variovorax</taxon>
    </lineage>
</organism>
<dbReference type="InterPro" id="IPR006747">
    <property type="entry name" value="DUF599"/>
</dbReference>
<evidence type="ECO:0000313" key="2">
    <source>
        <dbReference type="Proteomes" id="UP001363010"/>
    </source>
</evidence>
<accession>A0ABU8WA95</accession>
<gene>
    <name evidence="1" type="ORF">WKW80_33975</name>
</gene>
<keyword evidence="2" id="KW-1185">Reference proteome</keyword>
<evidence type="ECO:0000313" key="1">
    <source>
        <dbReference type="EMBL" id="MEJ8826951.1"/>
    </source>
</evidence>
<dbReference type="Pfam" id="PF04654">
    <property type="entry name" value="DUF599"/>
    <property type="match status" value="1"/>
</dbReference>
<proteinExistence type="predicted"/>
<comment type="caution">
    <text evidence="1">The sequence shown here is derived from an EMBL/GenBank/DDBJ whole genome shotgun (WGS) entry which is preliminary data.</text>
</comment>
<sequence length="73" mass="7955">MATWLAVLATVALLAVYEVALAFGHRRKLERLARTAHAALREEWFAAVSAQKGSEILAVQTLRNSLMSATMTA</sequence>